<evidence type="ECO:0000256" key="2">
    <source>
        <dbReference type="ARBA" id="ARBA00022741"/>
    </source>
</evidence>
<keyword evidence="9" id="KW-1185">Reference proteome</keyword>
<dbReference type="GO" id="GO:0004077">
    <property type="term" value="F:biotin--[biotin carboxyl-carrier protein] ligase activity"/>
    <property type="evidence" value="ECO:0007669"/>
    <property type="project" value="UniProtKB-UniRule"/>
</dbReference>
<dbReference type="InterPro" id="IPR036388">
    <property type="entry name" value="WH-like_DNA-bd_sf"/>
</dbReference>
<feature type="DNA-binding region" description="H-T-H motif" evidence="6">
    <location>
        <begin position="18"/>
        <end position="37"/>
    </location>
</feature>
<dbReference type="GO" id="GO:0005737">
    <property type="term" value="C:cytoplasm"/>
    <property type="evidence" value="ECO:0007669"/>
    <property type="project" value="TreeGrafter"/>
</dbReference>
<dbReference type="InterPro" id="IPR036390">
    <property type="entry name" value="WH_DNA-bd_sf"/>
</dbReference>
<dbReference type="HAMAP" id="MF_00978">
    <property type="entry name" value="Bifunct_BirA"/>
    <property type="match status" value="1"/>
</dbReference>
<evidence type="ECO:0000313" key="9">
    <source>
        <dbReference type="Proteomes" id="UP000536442"/>
    </source>
</evidence>
<keyword evidence="6" id="KW-0804">Transcription</keyword>
<feature type="binding site" evidence="6">
    <location>
        <begin position="90"/>
        <end position="92"/>
    </location>
    <ligand>
        <name>biotin</name>
        <dbReference type="ChEBI" id="CHEBI:57586"/>
    </ligand>
</feature>
<dbReference type="Pfam" id="PF08279">
    <property type="entry name" value="HTH_11"/>
    <property type="match status" value="1"/>
</dbReference>
<accession>A0A851I3U3</accession>
<keyword evidence="4 6" id="KW-0092">Biotin</keyword>
<dbReference type="NCBIfam" id="TIGR00121">
    <property type="entry name" value="birA_ligase"/>
    <property type="match status" value="1"/>
</dbReference>
<evidence type="ECO:0000313" key="8">
    <source>
        <dbReference type="EMBL" id="NWN92771.1"/>
    </source>
</evidence>
<dbReference type="InterPro" id="IPR004408">
    <property type="entry name" value="Biotin_CoA_COase_ligase"/>
</dbReference>
<evidence type="ECO:0000256" key="3">
    <source>
        <dbReference type="ARBA" id="ARBA00022840"/>
    </source>
</evidence>
<evidence type="ECO:0000256" key="5">
    <source>
        <dbReference type="ARBA" id="ARBA00047846"/>
    </source>
</evidence>
<comment type="catalytic activity">
    <reaction evidence="5 6">
        <text>biotin + L-lysyl-[protein] + ATP = N(6)-biotinyl-L-lysyl-[protein] + AMP + diphosphate + H(+)</text>
        <dbReference type="Rhea" id="RHEA:11756"/>
        <dbReference type="Rhea" id="RHEA-COMP:9752"/>
        <dbReference type="Rhea" id="RHEA-COMP:10505"/>
        <dbReference type="ChEBI" id="CHEBI:15378"/>
        <dbReference type="ChEBI" id="CHEBI:29969"/>
        <dbReference type="ChEBI" id="CHEBI:30616"/>
        <dbReference type="ChEBI" id="CHEBI:33019"/>
        <dbReference type="ChEBI" id="CHEBI:57586"/>
        <dbReference type="ChEBI" id="CHEBI:83144"/>
        <dbReference type="ChEBI" id="CHEBI:456215"/>
        <dbReference type="EC" id="6.3.4.15"/>
    </reaction>
</comment>
<dbReference type="GO" id="GO:0006355">
    <property type="term" value="P:regulation of DNA-templated transcription"/>
    <property type="evidence" value="ECO:0007669"/>
    <property type="project" value="UniProtKB-UniRule"/>
</dbReference>
<evidence type="ECO:0000256" key="4">
    <source>
        <dbReference type="ARBA" id="ARBA00023267"/>
    </source>
</evidence>
<proteinExistence type="inferred from homology"/>
<dbReference type="InterPro" id="IPR013196">
    <property type="entry name" value="HTH_11"/>
</dbReference>
<reference evidence="8 9" key="1">
    <citation type="submission" date="2020-03" db="EMBL/GenBank/DDBJ databases">
        <title>Metagenomic, metatranscriptomic, and metabolomic analyses revealed the key microbes and metabolic features during the fermentation of ganjang, Korean traditional soy sauce.</title>
        <authorList>
            <person name="Chun B.H."/>
            <person name="Jeon C.O."/>
        </authorList>
    </citation>
    <scope>NUCLEOTIDE SEQUENCE [LARGE SCALE GENOMIC DNA]</scope>
    <source>
        <strain evidence="8 9">KG14</strain>
    </source>
</reference>
<comment type="function">
    <text evidence="6">Acts both as a biotin--[acetyl-CoA-carboxylase] ligase and a biotin-operon repressor. In the presence of ATP, BirA activates biotin to form the BirA-biotinyl-5'-adenylate (BirA-bio-5'-AMP or holoBirA) complex. HoloBirA can either transfer the biotinyl moiety to the biotin carboxyl carrier protein (BCCP) subunit of acetyl-CoA carboxylase, or bind to the biotin operator site and inhibit transcription of the operon.</text>
</comment>
<evidence type="ECO:0000256" key="1">
    <source>
        <dbReference type="ARBA" id="ARBA00022598"/>
    </source>
</evidence>
<evidence type="ECO:0000259" key="7">
    <source>
        <dbReference type="PROSITE" id="PS51733"/>
    </source>
</evidence>
<keyword evidence="6" id="KW-0678">Repressor</keyword>
<dbReference type="EMBL" id="JABEVQ010000008">
    <property type="protein sequence ID" value="NWN92771.1"/>
    <property type="molecule type" value="Genomic_DNA"/>
</dbReference>
<keyword evidence="2 6" id="KW-0547">Nucleotide-binding</keyword>
<feature type="domain" description="BPL/LPL catalytic" evidence="7">
    <location>
        <begin position="66"/>
        <end position="257"/>
    </location>
</feature>
<name>A0A851I3U3_9GAMM</name>
<dbReference type="PANTHER" id="PTHR12835:SF5">
    <property type="entry name" value="BIOTIN--PROTEIN LIGASE"/>
    <property type="match status" value="1"/>
</dbReference>
<dbReference type="Pfam" id="PF03099">
    <property type="entry name" value="BPL_LplA_LipB"/>
    <property type="match status" value="1"/>
</dbReference>
<dbReference type="Pfam" id="PF02237">
    <property type="entry name" value="BPL_C"/>
    <property type="match status" value="1"/>
</dbReference>
<dbReference type="InterPro" id="IPR045864">
    <property type="entry name" value="aa-tRNA-synth_II/BPL/LPL"/>
</dbReference>
<dbReference type="Gene3D" id="1.10.10.10">
    <property type="entry name" value="Winged helix-like DNA-binding domain superfamily/Winged helix DNA-binding domain"/>
    <property type="match status" value="1"/>
</dbReference>
<feature type="binding site" evidence="6">
    <location>
        <position position="185"/>
    </location>
    <ligand>
        <name>biotin</name>
        <dbReference type="ChEBI" id="CHEBI:57586"/>
    </ligand>
</feature>
<evidence type="ECO:0000256" key="6">
    <source>
        <dbReference type="HAMAP-Rule" id="MF_00978"/>
    </source>
</evidence>
<dbReference type="Gene3D" id="2.30.30.100">
    <property type="match status" value="1"/>
</dbReference>
<dbReference type="Proteomes" id="UP000536442">
    <property type="component" value="Unassembled WGS sequence"/>
</dbReference>
<sequence length="321" mass="34503">MKSRALLTLLSDGQVHSGERLAQQLGVSRTAVWKQVRRALDNGYDIQTVRGRGYKLARPLDLLDEDSILCALPDAVRDKISLTVMDEVGSTNTEVLSLMTDATSGTPVVIADSQSQGRGRRGRSWRSPRGENLNLSIGLTFHGGFAVLDGLSLVLGVAVAESLEKLGVPDVRLKWPNDIFLPGGKLGGILVELQGELQEGVVRVVAGVGINVHMEHADDVEQSWSSLVRHCPGRAWARNELAPALITALLDSAEAFSRNGFDSFRERWQARDMLQGQHVHARGGETEGTAAGIDAQGNYLIATSSGVVAVRAGEVSLRVSL</sequence>
<dbReference type="SUPFAM" id="SSF55681">
    <property type="entry name" value="Class II aaRS and biotin synthetases"/>
    <property type="match status" value="1"/>
</dbReference>
<dbReference type="GO" id="GO:0003677">
    <property type="term" value="F:DNA binding"/>
    <property type="evidence" value="ECO:0007669"/>
    <property type="project" value="UniProtKB-UniRule"/>
</dbReference>
<protein>
    <recommendedName>
        <fullName evidence="6">Bifunctional ligase/repressor BirA</fullName>
    </recommendedName>
    <alternativeName>
        <fullName evidence="6">Biotin operon repressor</fullName>
    </alternativeName>
    <alternativeName>
        <fullName evidence="6">Biotin--[acetyl-CoA-carboxylase] ligase</fullName>
        <ecNumber evidence="6">6.3.4.15</ecNumber>
    </alternativeName>
    <alternativeName>
        <fullName evidence="6">Biotin--protein ligase</fullName>
    </alternativeName>
    <alternativeName>
        <fullName evidence="6">Biotin-[acetyl-CoA carboxylase] synthetase</fullName>
    </alternativeName>
</protein>
<feature type="binding site" evidence="6">
    <location>
        <begin position="118"/>
        <end position="120"/>
    </location>
    <ligand>
        <name>biotin</name>
        <dbReference type="ChEBI" id="CHEBI:57586"/>
    </ligand>
</feature>
<dbReference type="InterPro" id="IPR008988">
    <property type="entry name" value="Transcriptional_repressor_C"/>
</dbReference>
<feature type="binding site" evidence="6">
    <location>
        <position position="114"/>
    </location>
    <ligand>
        <name>biotin</name>
        <dbReference type="ChEBI" id="CHEBI:57586"/>
    </ligand>
</feature>
<organism evidence="8 9">
    <name type="scientific">Marinobacter adhaerens</name>
    <dbReference type="NCBI Taxonomy" id="1033846"/>
    <lineage>
        <taxon>Bacteria</taxon>
        <taxon>Pseudomonadati</taxon>
        <taxon>Pseudomonadota</taxon>
        <taxon>Gammaproteobacteria</taxon>
        <taxon>Pseudomonadales</taxon>
        <taxon>Marinobacteraceae</taxon>
        <taxon>Marinobacter</taxon>
    </lineage>
</organism>
<gene>
    <name evidence="6" type="primary">birA</name>
    <name evidence="8" type="ORF">HLV39_14860</name>
</gene>
<dbReference type="InterPro" id="IPR004143">
    <property type="entry name" value="BPL_LPL_catalytic"/>
</dbReference>
<keyword evidence="1 6" id="KW-0436">Ligase</keyword>
<dbReference type="SUPFAM" id="SSF46785">
    <property type="entry name" value="Winged helix' DNA-binding domain"/>
    <property type="match status" value="1"/>
</dbReference>
<dbReference type="InterPro" id="IPR030855">
    <property type="entry name" value="Bifunct_BirA"/>
</dbReference>
<dbReference type="PANTHER" id="PTHR12835">
    <property type="entry name" value="BIOTIN PROTEIN LIGASE"/>
    <property type="match status" value="1"/>
</dbReference>
<dbReference type="Gene3D" id="3.30.930.10">
    <property type="entry name" value="Bira Bifunctional Protein, Domain 2"/>
    <property type="match status" value="1"/>
</dbReference>
<dbReference type="InterPro" id="IPR003142">
    <property type="entry name" value="BPL_C"/>
</dbReference>
<keyword evidence="3 6" id="KW-0067">ATP-binding</keyword>
<comment type="caution">
    <text evidence="8">The sequence shown here is derived from an EMBL/GenBank/DDBJ whole genome shotgun (WGS) entry which is preliminary data.</text>
</comment>
<dbReference type="SUPFAM" id="SSF50037">
    <property type="entry name" value="C-terminal domain of transcriptional repressors"/>
    <property type="match status" value="1"/>
</dbReference>
<dbReference type="AlphaFoldDB" id="A0A851I3U3"/>
<dbReference type="EC" id="6.3.4.15" evidence="6"/>
<dbReference type="GO" id="GO:0005524">
    <property type="term" value="F:ATP binding"/>
    <property type="evidence" value="ECO:0007669"/>
    <property type="project" value="UniProtKB-UniRule"/>
</dbReference>
<dbReference type="PROSITE" id="PS51733">
    <property type="entry name" value="BPL_LPL_CATALYTIC"/>
    <property type="match status" value="1"/>
</dbReference>
<keyword evidence="6" id="KW-0805">Transcription regulation</keyword>
<keyword evidence="6" id="KW-0238">DNA-binding</keyword>
<comment type="similarity">
    <text evidence="6">Belongs to the biotin--protein ligase family.</text>
</comment>